<comment type="pathway">
    <text evidence="1">Mycotoxin biosynthesis.</text>
</comment>
<evidence type="ECO:0000256" key="1">
    <source>
        <dbReference type="ARBA" id="ARBA00004685"/>
    </source>
</evidence>
<keyword evidence="3" id="KW-0472">Membrane</keyword>
<gene>
    <name evidence="4" type="ORF">HYFRA_00001339</name>
</gene>
<evidence type="ECO:0000313" key="4">
    <source>
        <dbReference type="EMBL" id="CAG8959441.1"/>
    </source>
</evidence>
<dbReference type="EMBL" id="CAJVRL010000092">
    <property type="protein sequence ID" value="CAG8959441.1"/>
    <property type="molecule type" value="Genomic_DNA"/>
</dbReference>
<keyword evidence="5" id="KW-1185">Reference proteome</keyword>
<evidence type="ECO:0000256" key="2">
    <source>
        <dbReference type="ARBA" id="ARBA00035112"/>
    </source>
</evidence>
<sequence length="221" mass="24515">MSRGLLIQIASIAILISCTFLVGIHYGRFTSRQPSMWDALSHRPNSPTLTLNAKLFKPIANEESFKSAKAAANDTNWKELLSAGEGFLQVQNENGRKVKMGVSMFHQLHCLVMLRDLLLNPTMAHASPTGDWPDDNLHWLHCFDYLAQGVLCAADDTLEKPGFTKNTKGEVAVGIDGMNQIHQCRDSSKLWDVVLDSQQKSVKSEMLGKNTVFPFPGSEDL</sequence>
<dbReference type="PANTHER" id="PTHR33365:SF4">
    <property type="entry name" value="CYCLOCHLOROTINE BIOSYNTHESIS PROTEIN O"/>
    <property type="match status" value="1"/>
</dbReference>
<keyword evidence="3" id="KW-1133">Transmembrane helix</keyword>
<reference evidence="4" key="1">
    <citation type="submission" date="2021-07" db="EMBL/GenBank/DDBJ databases">
        <authorList>
            <person name="Durling M."/>
        </authorList>
    </citation>
    <scope>NUCLEOTIDE SEQUENCE</scope>
</reference>
<dbReference type="AlphaFoldDB" id="A0A9N9L3S7"/>
<proteinExistence type="inferred from homology"/>
<evidence type="ECO:0000313" key="5">
    <source>
        <dbReference type="Proteomes" id="UP000696280"/>
    </source>
</evidence>
<dbReference type="OrthoDB" id="3687641at2759"/>
<dbReference type="Pfam" id="PF11807">
    <property type="entry name" value="UstYa"/>
    <property type="match status" value="1"/>
</dbReference>
<dbReference type="PROSITE" id="PS51257">
    <property type="entry name" value="PROKAR_LIPOPROTEIN"/>
    <property type="match status" value="1"/>
</dbReference>
<dbReference type="InterPro" id="IPR021765">
    <property type="entry name" value="UstYa-like"/>
</dbReference>
<organism evidence="4 5">
    <name type="scientific">Hymenoscyphus fraxineus</name>
    <dbReference type="NCBI Taxonomy" id="746836"/>
    <lineage>
        <taxon>Eukaryota</taxon>
        <taxon>Fungi</taxon>
        <taxon>Dikarya</taxon>
        <taxon>Ascomycota</taxon>
        <taxon>Pezizomycotina</taxon>
        <taxon>Leotiomycetes</taxon>
        <taxon>Helotiales</taxon>
        <taxon>Helotiaceae</taxon>
        <taxon>Hymenoscyphus</taxon>
    </lineage>
</organism>
<dbReference type="PANTHER" id="PTHR33365">
    <property type="entry name" value="YALI0B05434P"/>
    <property type="match status" value="1"/>
</dbReference>
<dbReference type="Proteomes" id="UP000696280">
    <property type="component" value="Unassembled WGS sequence"/>
</dbReference>
<accession>A0A9N9L3S7</accession>
<dbReference type="GO" id="GO:0043386">
    <property type="term" value="P:mycotoxin biosynthetic process"/>
    <property type="evidence" value="ECO:0007669"/>
    <property type="project" value="InterPro"/>
</dbReference>
<feature type="transmembrane region" description="Helical" evidence="3">
    <location>
        <begin position="6"/>
        <end position="26"/>
    </location>
</feature>
<protein>
    <submittedName>
        <fullName evidence="4">Uncharacterized protein</fullName>
    </submittedName>
</protein>
<comment type="similarity">
    <text evidence="2">Belongs to the ustYa family.</text>
</comment>
<comment type="caution">
    <text evidence="4">The sequence shown here is derived from an EMBL/GenBank/DDBJ whole genome shotgun (WGS) entry which is preliminary data.</text>
</comment>
<name>A0A9N9L3S7_9HELO</name>
<evidence type="ECO:0000256" key="3">
    <source>
        <dbReference type="SAM" id="Phobius"/>
    </source>
</evidence>
<keyword evidence="3" id="KW-0812">Transmembrane</keyword>